<keyword evidence="3" id="KW-0732">Signal</keyword>
<organism evidence="5 6">
    <name type="scientific">Sphingomonas rustica</name>
    <dbReference type="NCBI Taxonomy" id="3103142"/>
    <lineage>
        <taxon>Bacteria</taxon>
        <taxon>Pseudomonadati</taxon>
        <taxon>Pseudomonadota</taxon>
        <taxon>Alphaproteobacteria</taxon>
        <taxon>Sphingomonadales</taxon>
        <taxon>Sphingomonadaceae</taxon>
        <taxon>Sphingomonas</taxon>
    </lineage>
</organism>
<evidence type="ECO:0000259" key="4">
    <source>
        <dbReference type="PROSITE" id="PS51352"/>
    </source>
</evidence>
<evidence type="ECO:0000256" key="3">
    <source>
        <dbReference type="SAM" id="SignalP"/>
    </source>
</evidence>
<keyword evidence="2" id="KW-0186">Copper</keyword>
<sequence>MKRVSTILALALAAVTLGACNGGTAAQADKPPLAGARIGGPFTLTDQDGKTVRDTDFAGKYRLVYFGYTYCPDVCPTDVQKIGRALRTLEKQDPSYAAQIQPIFITIDPDRDKPAQVKQFVTAFHPRIVGLTGTPEQIAAIAKSYGAYFKKMAPSEPGGAYLMDHSATIYLMDKEGKPLALITREMTEPEMIAEIRKWAK</sequence>
<dbReference type="CDD" id="cd02968">
    <property type="entry name" value="SCO"/>
    <property type="match status" value="1"/>
</dbReference>
<comment type="similarity">
    <text evidence="1">Belongs to the SCO1/2 family.</text>
</comment>
<gene>
    <name evidence="5" type="ORF">TPR58_15670</name>
</gene>
<accession>A0ABV0BEW4</accession>
<evidence type="ECO:0000313" key="5">
    <source>
        <dbReference type="EMBL" id="MEN3748615.1"/>
    </source>
</evidence>
<protein>
    <submittedName>
        <fullName evidence="5">SCO family protein</fullName>
    </submittedName>
</protein>
<feature type="chain" id="PRO_5046277265" evidence="3">
    <location>
        <begin position="20"/>
        <end position="200"/>
    </location>
</feature>
<feature type="signal peptide" evidence="3">
    <location>
        <begin position="1"/>
        <end position="19"/>
    </location>
</feature>
<comment type="caution">
    <text evidence="5">The sequence shown here is derived from an EMBL/GenBank/DDBJ whole genome shotgun (WGS) entry which is preliminary data.</text>
</comment>
<evidence type="ECO:0000256" key="1">
    <source>
        <dbReference type="ARBA" id="ARBA00010996"/>
    </source>
</evidence>
<dbReference type="Gene3D" id="3.40.30.10">
    <property type="entry name" value="Glutaredoxin"/>
    <property type="match status" value="1"/>
</dbReference>
<dbReference type="Pfam" id="PF02630">
    <property type="entry name" value="SCO1-SenC"/>
    <property type="match status" value="1"/>
</dbReference>
<dbReference type="PANTHER" id="PTHR12151">
    <property type="entry name" value="ELECTRON TRANSPORT PROTIN SCO1/SENC FAMILY MEMBER"/>
    <property type="match status" value="1"/>
</dbReference>
<dbReference type="PANTHER" id="PTHR12151:SF25">
    <property type="entry name" value="LINALOOL DEHYDRATASE_ISOMERASE DOMAIN-CONTAINING PROTEIN"/>
    <property type="match status" value="1"/>
</dbReference>
<evidence type="ECO:0000313" key="6">
    <source>
        <dbReference type="Proteomes" id="UP001427805"/>
    </source>
</evidence>
<proteinExistence type="inferred from homology"/>
<dbReference type="Proteomes" id="UP001427805">
    <property type="component" value="Unassembled WGS sequence"/>
</dbReference>
<keyword evidence="6" id="KW-1185">Reference proteome</keyword>
<evidence type="ECO:0000256" key="2">
    <source>
        <dbReference type="ARBA" id="ARBA00023008"/>
    </source>
</evidence>
<dbReference type="InterPro" id="IPR036249">
    <property type="entry name" value="Thioredoxin-like_sf"/>
</dbReference>
<dbReference type="PROSITE" id="PS51257">
    <property type="entry name" value="PROKAR_LIPOPROTEIN"/>
    <property type="match status" value="1"/>
</dbReference>
<reference evidence="5 6" key="1">
    <citation type="submission" date="2024-05" db="EMBL/GenBank/DDBJ databases">
        <title>Sphingomonas sp. HF-S3 16S ribosomal RNA gene Genome sequencing and assembly.</title>
        <authorList>
            <person name="Lee H."/>
        </authorList>
    </citation>
    <scope>NUCLEOTIDE SEQUENCE [LARGE SCALE GENOMIC DNA]</scope>
    <source>
        <strain evidence="5 6">HF-S3</strain>
    </source>
</reference>
<dbReference type="SUPFAM" id="SSF52833">
    <property type="entry name" value="Thioredoxin-like"/>
    <property type="match status" value="1"/>
</dbReference>
<dbReference type="EMBL" id="JBDIZK010000009">
    <property type="protein sequence ID" value="MEN3748615.1"/>
    <property type="molecule type" value="Genomic_DNA"/>
</dbReference>
<dbReference type="InterPro" id="IPR013766">
    <property type="entry name" value="Thioredoxin_domain"/>
</dbReference>
<name>A0ABV0BEW4_9SPHN</name>
<dbReference type="InterPro" id="IPR003782">
    <property type="entry name" value="SCO1/SenC"/>
</dbReference>
<dbReference type="PROSITE" id="PS51352">
    <property type="entry name" value="THIOREDOXIN_2"/>
    <property type="match status" value="1"/>
</dbReference>
<feature type="domain" description="Thioredoxin" evidence="4">
    <location>
        <begin position="33"/>
        <end position="200"/>
    </location>
</feature>